<keyword evidence="4" id="KW-0460">Magnesium</keyword>
<evidence type="ECO:0000259" key="5">
    <source>
        <dbReference type="Pfam" id="PF01850"/>
    </source>
</evidence>
<evidence type="ECO:0000313" key="6">
    <source>
        <dbReference type="EMBL" id="KRO30834.1"/>
    </source>
</evidence>
<dbReference type="SUPFAM" id="SSF88723">
    <property type="entry name" value="PIN domain-like"/>
    <property type="match status" value="1"/>
</dbReference>
<dbReference type="GO" id="GO:0016787">
    <property type="term" value="F:hydrolase activity"/>
    <property type="evidence" value="ECO:0007669"/>
    <property type="project" value="UniProtKB-KW"/>
</dbReference>
<proteinExistence type="predicted"/>
<comment type="caution">
    <text evidence="6">The sequence shown here is derived from an EMBL/GenBank/DDBJ whole genome shotgun (WGS) entry which is preliminary data.</text>
</comment>
<feature type="domain" description="PIN" evidence="5">
    <location>
        <begin position="3"/>
        <end position="115"/>
    </location>
</feature>
<evidence type="ECO:0000256" key="4">
    <source>
        <dbReference type="ARBA" id="ARBA00022842"/>
    </source>
</evidence>
<dbReference type="AlphaFoldDB" id="A0A0R2P1G8"/>
<dbReference type="InterPro" id="IPR029060">
    <property type="entry name" value="PIN-like_dom_sf"/>
</dbReference>
<dbReference type="Gene3D" id="3.40.50.1010">
    <property type="entry name" value="5'-nuclease"/>
    <property type="match status" value="1"/>
</dbReference>
<dbReference type="Pfam" id="PF01850">
    <property type="entry name" value="PIN"/>
    <property type="match status" value="1"/>
</dbReference>
<reference evidence="6 7" key="1">
    <citation type="submission" date="2015-10" db="EMBL/GenBank/DDBJ databases">
        <title>Metagenome-Assembled Genomes uncover a global brackish microbiome.</title>
        <authorList>
            <person name="Hugerth L.W."/>
            <person name="Larsson J."/>
            <person name="Alneberg J."/>
            <person name="Lindh M.V."/>
            <person name="Legrand C."/>
            <person name="Pinhassi J."/>
            <person name="Andersson A.F."/>
        </authorList>
    </citation>
    <scope>NUCLEOTIDE SEQUENCE [LARGE SCALE GENOMIC DNA]</scope>
    <source>
        <strain evidence="6">BACL2 MAG-120802-bin41</strain>
    </source>
</reference>
<keyword evidence="1" id="KW-0540">Nuclease</keyword>
<evidence type="ECO:0000256" key="1">
    <source>
        <dbReference type="ARBA" id="ARBA00022722"/>
    </source>
</evidence>
<keyword evidence="2" id="KW-0479">Metal-binding</keyword>
<evidence type="ECO:0000256" key="2">
    <source>
        <dbReference type="ARBA" id="ARBA00022723"/>
    </source>
</evidence>
<accession>A0A0R2P1G8</accession>
<dbReference type="InterPro" id="IPR002716">
    <property type="entry name" value="PIN_dom"/>
</dbReference>
<dbReference type="CDD" id="cd09874">
    <property type="entry name" value="PIN_MT3492-like"/>
    <property type="match status" value="1"/>
</dbReference>
<evidence type="ECO:0000256" key="3">
    <source>
        <dbReference type="ARBA" id="ARBA00022801"/>
    </source>
</evidence>
<organism evidence="6 7">
    <name type="scientific">Actinobacteria bacterium BACL2 MAG-120802-bin41</name>
    <dbReference type="NCBI Taxonomy" id="1655568"/>
    <lineage>
        <taxon>Bacteria</taxon>
        <taxon>Bacillati</taxon>
        <taxon>Actinomycetota</taxon>
        <taxon>Actinomycetes</taxon>
        <taxon>Actinomycetes incertae sedis</taxon>
        <taxon>ac1 cluster</taxon>
    </lineage>
</organism>
<dbReference type="GO" id="GO:0004518">
    <property type="term" value="F:nuclease activity"/>
    <property type="evidence" value="ECO:0007669"/>
    <property type="project" value="UniProtKB-KW"/>
</dbReference>
<dbReference type="EMBL" id="LIAS01000053">
    <property type="protein sequence ID" value="KRO30834.1"/>
    <property type="molecule type" value="Genomic_DNA"/>
</dbReference>
<protein>
    <recommendedName>
        <fullName evidence="5">PIN domain-containing protein</fullName>
    </recommendedName>
</protein>
<dbReference type="Proteomes" id="UP000053941">
    <property type="component" value="Unassembled WGS sequence"/>
</dbReference>
<sequence length="133" mass="14998">MNYYIDSSAIIKLIIKEEESQALLRVVNQKMFTSVLAKVEVARTLARNGASITKVRDQVMHHFDFLPISEEVINLIEEIPLPRQVRSLDSIHIGSAHLISKLIDGVITYDKDMQQALTELGIIWLAPKSTSLN</sequence>
<name>A0A0R2P1G8_9ACTN</name>
<dbReference type="GO" id="GO:0046872">
    <property type="term" value="F:metal ion binding"/>
    <property type="evidence" value="ECO:0007669"/>
    <property type="project" value="UniProtKB-KW"/>
</dbReference>
<keyword evidence="3" id="KW-0378">Hydrolase</keyword>
<evidence type="ECO:0000313" key="7">
    <source>
        <dbReference type="Proteomes" id="UP000053941"/>
    </source>
</evidence>
<gene>
    <name evidence="6" type="ORF">ABR60_00740</name>
</gene>